<evidence type="ECO:0000256" key="1">
    <source>
        <dbReference type="ARBA" id="ARBA00000085"/>
    </source>
</evidence>
<dbReference type="SMART" id="SM00387">
    <property type="entry name" value="HATPase_c"/>
    <property type="match status" value="1"/>
</dbReference>
<dbReference type="SUPFAM" id="SSF55874">
    <property type="entry name" value="ATPase domain of HSP90 chaperone/DNA topoisomerase II/histidine kinase"/>
    <property type="match status" value="1"/>
</dbReference>
<dbReference type="Gene3D" id="1.10.287.130">
    <property type="match status" value="1"/>
</dbReference>
<evidence type="ECO:0000256" key="7">
    <source>
        <dbReference type="ARBA" id="ARBA00022679"/>
    </source>
</evidence>
<dbReference type="PROSITE" id="PS50109">
    <property type="entry name" value="HIS_KIN"/>
    <property type="match status" value="1"/>
</dbReference>
<feature type="region of interest" description="Disordered" evidence="16">
    <location>
        <begin position="112"/>
        <end position="145"/>
    </location>
</feature>
<dbReference type="GO" id="GO:0005886">
    <property type="term" value="C:plasma membrane"/>
    <property type="evidence" value="ECO:0007669"/>
    <property type="project" value="UniProtKB-SubCell"/>
</dbReference>
<evidence type="ECO:0000256" key="6">
    <source>
        <dbReference type="ARBA" id="ARBA00022553"/>
    </source>
</evidence>
<sequence length="524" mass="56205">MRGRSLAATLALAFGVTTLAVFVLVGSFLYLALDKQIKAQDDLDIVLAARHARRLVEELDASNGIREHGDRLTSIVLGNEAMSMEVFGPDGRMAIEHNAGETFATQGGAASGAASAASNAPDDSVALNSASETGTANDLHDPGETAEAGGVEAIAALPPLTRIAATARITDVDIGNWTGRNGAPIRGILADARLHNGDTATVLIARNMSDRWRLLDRYRDKLNLAGAAGVILAMLLSYLLIRAALRPLRDIAASAGLVTVNRLNTRITVARVPSELEALVNALNAMLERVEHGFQRLSRFTADLAHDMRTPISNMRGAAEVALARPRSTDEYESLLASSLEECDRLSRMIENVLFLARAEHPQFVKHMRAFEAGQELTRIAEYFEGIADDAHVRVQVTGAATLTADLELFRRAVSNLLANAIRYTPSGGEIGLDVRASADAVRVTVSNQGQPIAAEHLDRIFDRFYRVDPSRSSLPSSGMSQGSTGSTGLGLAIVRTIMELHGGTVHAESDAQSTRFVLTFRRV</sequence>
<dbReference type="Gene3D" id="3.30.565.10">
    <property type="entry name" value="Histidine kinase-like ATPase, C-terminal domain"/>
    <property type="match status" value="1"/>
</dbReference>
<dbReference type="GO" id="GO:0000155">
    <property type="term" value="F:phosphorelay sensor kinase activity"/>
    <property type="evidence" value="ECO:0007669"/>
    <property type="project" value="InterPro"/>
</dbReference>
<evidence type="ECO:0000256" key="5">
    <source>
        <dbReference type="ARBA" id="ARBA00022519"/>
    </source>
</evidence>
<keyword evidence="12 15" id="KW-1133">Transmembrane helix</keyword>
<dbReference type="InterPro" id="IPR004358">
    <property type="entry name" value="Sig_transdc_His_kin-like_C"/>
</dbReference>
<name>A0A1I7EPG7_9BURK</name>
<dbReference type="InterPro" id="IPR036890">
    <property type="entry name" value="HATPase_C_sf"/>
</dbReference>
<feature type="domain" description="HAMP" evidence="18">
    <location>
        <begin position="242"/>
        <end position="295"/>
    </location>
</feature>
<dbReference type="EC" id="2.7.13.3" evidence="15"/>
<dbReference type="PANTHER" id="PTHR45436">
    <property type="entry name" value="SENSOR HISTIDINE KINASE YKOH"/>
    <property type="match status" value="1"/>
</dbReference>
<feature type="transmembrane region" description="Helical" evidence="15">
    <location>
        <begin position="6"/>
        <end position="33"/>
    </location>
</feature>
<feature type="compositionally biased region" description="Polar residues" evidence="16">
    <location>
        <begin position="126"/>
        <end position="136"/>
    </location>
</feature>
<keyword evidence="6" id="KW-0597">Phosphoprotein</keyword>
<evidence type="ECO:0000313" key="20">
    <source>
        <dbReference type="Proteomes" id="UP000198844"/>
    </source>
</evidence>
<comment type="function">
    <text evidence="15">Member of a two-component regulatory system.</text>
</comment>
<evidence type="ECO:0000256" key="4">
    <source>
        <dbReference type="ARBA" id="ARBA00022475"/>
    </source>
</evidence>
<dbReference type="CDD" id="cd00082">
    <property type="entry name" value="HisKA"/>
    <property type="match status" value="1"/>
</dbReference>
<protein>
    <recommendedName>
        <fullName evidence="15">Sensor protein</fullName>
        <ecNumber evidence="15">2.7.13.3</ecNumber>
    </recommendedName>
</protein>
<dbReference type="InterPro" id="IPR003660">
    <property type="entry name" value="HAMP_dom"/>
</dbReference>
<comment type="subcellular location">
    <subcellularLocation>
        <location evidence="3 15">Cell inner membrane</location>
    </subcellularLocation>
    <subcellularLocation>
        <location evidence="2">Membrane</location>
        <topology evidence="2">Multi-pass membrane protein</topology>
    </subcellularLocation>
</comment>
<dbReference type="OrthoDB" id="9786919at2"/>
<evidence type="ECO:0000256" key="11">
    <source>
        <dbReference type="ARBA" id="ARBA00022840"/>
    </source>
</evidence>
<evidence type="ECO:0000256" key="12">
    <source>
        <dbReference type="ARBA" id="ARBA00022989"/>
    </source>
</evidence>
<feature type="transmembrane region" description="Helical" evidence="15">
    <location>
        <begin position="222"/>
        <end position="241"/>
    </location>
</feature>
<dbReference type="InterPro" id="IPR005467">
    <property type="entry name" value="His_kinase_dom"/>
</dbReference>
<dbReference type="Pfam" id="PF00512">
    <property type="entry name" value="HisKA"/>
    <property type="match status" value="1"/>
</dbReference>
<dbReference type="Pfam" id="PF02518">
    <property type="entry name" value="HATPase_c"/>
    <property type="match status" value="1"/>
</dbReference>
<gene>
    <name evidence="19" type="ORF">SAMN05192563_104216</name>
</gene>
<keyword evidence="14 15" id="KW-0472">Membrane</keyword>
<evidence type="ECO:0000259" key="18">
    <source>
        <dbReference type="PROSITE" id="PS50885"/>
    </source>
</evidence>
<evidence type="ECO:0000256" key="16">
    <source>
        <dbReference type="SAM" id="MobiDB-lite"/>
    </source>
</evidence>
<dbReference type="InterPro" id="IPR006290">
    <property type="entry name" value="CztS_silS_copS"/>
</dbReference>
<dbReference type="SMART" id="SM00388">
    <property type="entry name" value="HisKA"/>
    <property type="match status" value="1"/>
</dbReference>
<dbReference type="PANTHER" id="PTHR45436:SF15">
    <property type="entry name" value="SENSOR HISTIDINE KINASE CUSS"/>
    <property type="match status" value="1"/>
</dbReference>
<evidence type="ECO:0000256" key="15">
    <source>
        <dbReference type="RuleBase" id="RU364088"/>
    </source>
</evidence>
<dbReference type="GO" id="GO:0005524">
    <property type="term" value="F:ATP binding"/>
    <property type="evidence" value="ECO:0007669"/>
    <property type="project" value="UniProtKB-KW"/>
</dbReference>
<keyword evidence="11 15" id="KW-0067">ATP-binding</keyword>
<keyword evidence="4 15" id="KW-1003">Cell membrane</keyword>
<comment type="catalytic activity">
    <reaction evidence="1 15">
        <text>ATP + protein L-histidine = ADP + protein N-phospho-L-histidine.</text>
        <dbReference type="EC" id="2.7.13.3"/>
    </reaction>
</comment>
<evidence type="ECO:0000256" key="8">
    <source>
        <dbReference type="ARBA" id="ARBA00022692"/>
    </source>
</evidence>
<evidence type="ECO:0000256" key="14">
    <source>
        <dbReference type="ARBA" id="ARBA00023136"/>
    </source>
</evidence>
<organism evidence="19 20">
    <name type="scientific">Paraburkholderia aspalathi</name>
    <dbReference type="NCBI Taxonomy" id="1324617"/>
    <lineage>
        <taxon>Bacteria</taxon>
        <taxon>Pseudomonadati</taxon>
        <taxon>Pseudomonadota</taxon>
        <taxon>Betaproteobacteria</taxon>
        <taxon>Burkholderiales</taxon>
        <taxon>Burkholderiaceae</taxon>
        <taxon>Paraburkholderia</taxon>
    </lineage>
</organism>
<evidence type="ECO:0000256" key="13">
    <source>
        <dbReference type="ARBA" id="ARBA00023012"/>
    </source>
</evidence>
<evidence type="ECO:0000256" key="3">
    <source>
        <dbReference type="ARBA" id="ARBA00004533"/>
    </source>
</evidence>
<dbReference type="InterPro" id="IPR003594">
    <property type="entry name" value="HATPase_dom"/>
</dbReference>
<evidence type="ECO:0000256" key="10">
    <source>
        <dbReference type="ARBA" id="ARBA00022777"/>
    </source>
</evidence>
<dbReference type="Gene3D" id="6.10.340.10">
    <property type="match status" value="1"/>
</dbReference>
<feature type="domain" description="Histidine kinase" evidence="17">
    <location>
        <begin position="303"/>
        <end position="524"/>
    </location>
</feature>
<keyword evidence="13 15" id="KW-0902">Two-component regulatory system</keyword>
<keyword evidence="7 15" id="KW-0808">Transferase</keyword>
<dbReference type="PROSITE" id="PS50885">
    <property type="entry name" value="HAMP"/>
    <property type="match status" value="1"/>
</dbReference>
<dbReference type="InterPro" id="IPR036097">
    <property type="entry name" value="HisK_dim/P_sf"/>
</dbReference>
<dbReference type="InterPro" id="IPR003661">
    <property type="entry name" value="HisK_dim/P_dom"/>
</dbReference>
<keyword evidence="9 15" id="KW-0547">Nucleotide-binding</keyword>
<dbReference type="Proteomes" id="UP000198844">
    <property type="component" value="Unassembled WGS sequence"/>
</dbReference>
<keyword evidence="10 15" id="KW-0418">Kinase</keyword>
<dbReference type="PRINTS" id="PR00344">
    <property type="entry name" value="BCTRLSENSOR"/>
</dbReference>
<evidence type="ECO:0000313" key="19">
    <source>
        <dbReference type="EMBL" id="SFU25824.1"/>
    </source>
</evidence>
<dbReference type="SMART" id="SM00304">
    <property type="entry name" value="HAMP"/>
    <property type="match status" value="1"/>
</dbReference>
<proteinExistence type="predicted"/>
<dbReference type="CDD" id="cd00075">
    <property type="entry name" value="HATPase"/>
    <property type="match status" value="1"/>
</dbReference>
<evidence type="ECO:0000259" key="17">
    <source>
        <dbReference type="PROSITE" id="PS50109"/>
    </source>
</evidence>
<reference evidence="19 20" key="1">
    <citation type="submission" date="2016-10" db="EMBL/GenBank/DDBJ databases">
        <authorList>
            <person name="de Groot N.N."/>
        </authorList>
    </citation>
    <scope>NUCLEOTIDE SEQUENCE [LARGE SCALE GENOMIC DNA]</scope>
    <source>
        <strain evidence="19 20">LMG 27731</strain>
    </source>
</reference>
<accession>A0A1I7EPG7</accession>
<dbReference type="CDD" id="cd06225">
    <property type="entry name" value="HAMP"/>
    <property type="match status" value="1"/>
</dbReference>
<dbReference type="RefSeq" id="WP_093645896.1">
    <property type="nucleotide sequence ID" value="NZ_FPBH01000042.1"/>
</dbReference>
<dbReference type="InterPro" id="IPR050428">
    <property type="entry name" value="TCS_sensor_his_kinase"/>
</dbReference>
<keyword evidence="5 15" id="KW-0997">Cell inner membrane</keyword>
<dbReference type="Pfam" id="PF00672">
    <property type="entry name" value="HAMP"/>
    <property type="match status" value="1"/>
</dbReference>
<dbReference type="NCBIfam" id="TIGR01386">
    <property type="entry name" value="cztS_silS_copS"/>
    <property type="match status" value="1"/>
</dbReference>
<evidence type="ECO:0000256" key="2">
    <source>
        <dbReference type="ARBA" id="ARBA00004141"/>
    </source>
</evidence>
<dbReference type="EMBL" id="FPBH01000042">
    <property type="protein sequence ID" value="SFU25824.1"/>
    <property type="molecule type" value="Genomic_DNA"/>
</dbReference>
<dbReference type="SUPFAM" id="SSF47384">
    <property type="entry name" value="Homodimeric domain of signal transducing histidine kinase"/>
    <property type="match status" value="1"/>
</dbReference>
<evidence type="ECO:0000256" key="9">
    <source>
        <dbReference type="ARBA" id="ARBA00022741"/>
    </source>
</evidence>
<dbReference type="AlphaFoldDB" id="A0A1I7EPG7"/>
<keyword evidence="8 15" id="KW-0812">Transmembrane</keyword>